<name>Q95SN4_DROME</name>
<dbReference type="EMBL" id="AY060690">
    <property type="protein sequence ID" value="AAL28238.1"/>
    <property type="molecule type" value="mRNA"/>
</dbReference>
<dbReference type="AlphaFoldDB" id="Q95SN4"/>
<dbReference type="AGR" id="FB:FBgn0040502"/>
<accession>Q95SN4</accession>
<proteinExistence type="evidence at transcript level"/>
<protein>
    <submittedName>
        <fullName evidence="1">GH13116p</fullName>
    </submittedName>
</protein>
<organism evidence="1">
    <name type="scientific">Drosophila melanogaster</name>
    <name type="common">Fruit fly</name>
    <dbReference type="NCBI Taxonomy" id="7227"/>
    <lineage>
        <taxon>Eukaryota</taxon>
        <taxon>Metazoa</taxon>
        <taxon>Ecdysozoa</taxon>
        <taxon>Arthropoda</taxon>
        <taxon>Hexapoda</taxon>
        <taxon>Insecta</taxon>
        <taxon>Pterygota</taxon>
        <taxon>Neoptera</taxon>
        <taxon>Endopterygota</taxon>
        <taxon>Diptera</taxon>
        <taxon>Brachycera</taxon>
        <taxon>Muscomorpha</taxon>
        <taxon>Ephydroidea</taxon>
        <taxon>Drosophilidae</taxon>
        <taxon>Drosophila</taxon>
        <taxon>Sophophora</taxon>
    </lineage>
</organism>
<dbReference type="OrthoDB" id="7357196at2759"/>
<evidence type="ECO:0000313" key="1">
    <source>
        <dbReference type="EMBL" id="AAL28238.1"/>
    </source>
</evidence>
<dbReference type="GO" id="GO:0030246">
    <property type="term" value="F:carbohydrate binding"/>
    <property type="evidence" value="ECO:0000250"/>
    <property type="project" value="FlyBase"/>
</dbReference>
<evidence type="ECO:0000313" key="2">
    <source>
        <dbReference type="FlyBase" id="FBgn0040502"/>
    </source>
</evidence>
<dbReference type="FlyBase" id="FBgn0040502">
    <property type="gene designation" value="CG8343"/>
</dbReference>
<gene>
    <name evidence="1" type="primary">BEST:GH10831</name>
    <name evidence="2" type="ORF">CG8343</name>
</gene>
<sequence length="21" mass="2463">MGERELLRAALLRLREALPVR</sequence>
<reference evidence="1" key="1">
    <citation type="submission" date="2001-10" db="EMBL/GenBank/DDBJ databases">
        <authorList>
            <person name="Stapleton M."/>
            <person name="Brokstein P."/>
            <person name="Hong L."/>
            <person name="Agbayani A."/>
            <person name="Carlson J."/>
            <person name="Champe M."/>
            <person name="Chavez C."/>
            <person name="Dorsett V."/>
            <person name="Farfan D."/>
            <person name="Frise E."/>
            <person name="George R."/>
            <person name="Gonzalez M."/>
            <person name="Guarin H."/>
            <person name="Li P."/>
            <person name="Liao G."/>
            <person name="Miranda A."/>
            <person name="Mungall C.J."/>
            <person name="Nunoo J."/>
            <person name="Pacleb J."/>
            <person name="Paragas V."/>
            <person name="Park S."/>
            <person name="Phouanenavong S."/>
            <person name="Wan K."/>
            <person name="Yu C."/>
            <person name="Lewis S.E."/>
            <person name="Rubin G.M."/>
            <person name="Celniker S."/>
        </authorList>
    </citation>
    <scope>NUCLEOTIDE SEQUENCE</scope>
    <source>
        <strain evidence="1">Berkeley</strain>
    </source>
</reference>